<dbReference type="EMBL" id="MT143885">
    <property type="protein sequence ID" value="QJB04567.1"/>
    <property type="molecule type" value="Genomic_DNA"/>
</dbReference>
<evidence type="ECO:0000313" key="1">
    <source>
        <dbReference type="EMBL" id="QJB04567.1"/>
    </source>
</evidence>
<name>A0A6M3M9V3_9ZZZZ</name>
<dbReference type="AlphaFoldDB" id="A0A6M3M9V3"/>
<accession>A0A6M3M9V3</accession>
<proteinExistence type="predicted"/>
<reference evidence="1" key="1">
    <citation type="submission" date="2020-03" db="EMBL/GenBank/DDBJ databases">
        <title>The deep terrestrial virosphere.</title>
        <authorList>
            <person name="Holmfeldt K."/>
            <person name="Nilsson E."/>
            <person name="Simone D."/>
            <person name="Lopez-Fernandez M."/>
            <person name="Wu X."/>
            <person name="de Brujin I."/>
            <person name="Lundin D."/>
            <person name="Andersson A."/>
            <person name="Bertilsson S."/>
            <person name="Dopson M."/>
        </authorList>
    </citation>
    <scope>NUCLEOTIDE SEQUENCE</scope>
    <source>
        <strain evidence="1">MM171B00233</strain>
    </source>
</reference>
<gene>
    <name evidence="1" type="ORF">MM171B00233_0007</name>
</gene>
<organism evidence="1">
    <name type="scientific">viral metagenome</name>
    <dbReference type="NCBI Taxonomy" id="1070528"/>
    <lineage>
        <taxon>unclassified sequences</taxon>
        <taxon>metagenomes</taxon>
        <taxon>organismal metagenomes</taxon>
    </lineage>
</organism>
<protein>
    <submittedName>
        <fullName evidence="1">Uncharacterized protein</fullName>
    </submittedName>
</protein>
<sequence length="206" mass="24608">MEFEKEDFDGLMFNVNELEASRSVLRTFPGLNIFKEFDKKKCKLDFNKVLKYIIYVYDKNSPLRREYVNILKRKAKALKLAGFIKDDNDVWGKDIENMILCQDKHINSMIIRFLRLHRNAKYAYLIALEENYYKMLEKMIEGKMAPSDYQVFSKMKDEIEDEAIEILNQDDLKALKEDLYRYVDYEKLNIMPEDYAEQIASGKFLL</sequence>